<comment type="caution">
    <text evidence="1">The sequence shown here is derived from an EMBL/GenBank/DDBJ whole genome shotgun (WGS) entry which is preliminary data.</text>
</comment>
<evidence type="ECO:0000313" key="1">
    <source>
        <dbReference type="EMBL" id="MEF2254986.1"/>
    </source>
</evidence>
<sequence>MKQVHYAGRSLFMHDDTAAALIDYARVLSEHRSADAVTVPAVSAEGNPVTATLLLNEAAALVIESVAGGITIDPDPAALDEIQRRTRQLEGVRGGAPDEPWPLEL</sequence>
<gene>
    <name evidence="1" type="ORF">V2V91_07525</name>
</gene>
<keyword evidence="2" id="KW-1185">Reference proteome</keyword>
<proteinExistence type="predicted"/>
<evidence type="ECO:0000313" key="2">
    <source>
        <dbReference type="Proteomes" id="UP001351900"/>
    </source>
</evidence>
<accession>A0ABU7V5L9</accession>
<dbReference type="Proteomes" id="UP001351900">
    <property type="component" value="Unassembled WGS sequence"/>
</dbReference>
<organism evidence="1 2">
    <name type="scientific">Microbacterium schleiferi</name>
    <dbReference type="NCBI Taxonomy" id="69362"/>
    <lineage>
        <taxon>Bacteria</taxon>
        <taxon>Bacillati</taxon>
        <taxon>Actinomycetota</taxon>
        <taxon>Actinomycetes</taxon>
        <taxon>Micrococcales</taxon>
        <taxon>Microbacteriaceae</taxon>
        <taxon>Microbacterium</taxon>
    </lineage>
</organism>
<protein>
    <submittedName>
        <fullName evidence="1">Uncharacterized protein</fullName>
    </submittedName>
</protein>
<name>A0ABU7V5L9_9MICO</name>
<dbReference type="RefSeq" id="WP_292708429.1">
    <property type="nucleotide sequence ID" value="NZ_BAAAUO010000012.1"/>
</dbReference>
<dbReference type="EMBL" id="JAZHOV010000004">
    <property type="protein sequence ID" value="MEF2254986.1"/>
    <property type="molecule type" value="Genomic_DNA"/>
</dbReference>
<reference evidence="1 2" key="1">
    <citation type="submission" date="2024-01" db="EMBL/GenBank/DDBJ databases">
        <title>the genome sequence of strain Microbacterium schleiferi NBRC 15075.</title>
        <authorList>
            <person name="Ding Y."/>
            <person name="Zhang G."/>
        </authorList>
    </citation>
    <scope>NUCLEOTIDE SEQUENCE [LARGE SCALE GENOMIC DNA]</scope>
    <source>
        <strain evidence="1 2">NBRC 15075</strain>
    </source>
</reference>